<dbReference type="GeneID" id="301101104"/>
<comment type="catalytic activity">
    <reaction evidence="1">
        <text>beta-D-ribopyranose = beta-D-ribofuranose</text>
        <dbReference type="Rhea" id="RHEA:25432"/>
        <dbReference type="ChEBI" id="CHEBI:27476"/>
        <dbReference type="ChEBI" id="CHEBI:47002"/>
        <dbReference type="EC" id="5.4.99.62"/>
    </reaction>
</comment>
<dbReference type="AlphaFoldDB" id="A0A7Y6MY48"/>
<dbReference type="RefSeq" id="WP_176106961.1">
    <property type="nucleotide sequence ID" value="NZ_JAALDK010000001.1"/>
</dbReference>
<evidence type="ECO:0000313" key="5">
    <source>
        <dbReference type="Proteomes" id="UP000594380"/>
    </source>
</evidence>
<reference evidence="4 5" key="1">
    <citation type="submission" date="2020-02" db="EMBL/GenBank/DDBJ databases">
        <title>Paraburkholderia simonii sp. nov. and Paraburkholderia youngii sp. nov. Brazilian and Mexican Mimosa-associated rhizobia.</title>
        <authorList>
            <person name="Mavima L."/>
            <person name="Beukes C.W."/>
            <person name="Chan W.Y."/>
            <person name="Palmer M."/>
            <person name="De Meyer S.E."/>
            <person name="James E.K."/>
            <person name="Venter S.N."/>
            <person name="Steenkamp E.T."/>
        </authorList>
    </citation>
    <scope>NUCLEOTIDE SEQUENCE [LARGE SCALE GENOMIC DNA]</scope>
    <source>
        <strain evidence="4 5">JPY169</strain>
    </source>
</reference>
<dbReference type="PANTHER" id="PTHR31690">
    <property type="entry name" value="FUCOSE MUTAROTASE"/>
    <property type="match status" value="1"/>
</dbReference>
<organism evidence="4 5">
    <name type="scientific">Paraburkholderia youngii</name>
    <dbReference type="NCBI Taxonomy" id="2782701"/>
    <lineage>
        <taxon>Bacteria</taxon>
        <taxon>Pseudomonadati</taxon>
        <taxon>Pseudomonadota</taxon>
        <taxon>Betaproteobacteria</taxon>
        <taxon>Burkholderiales</taxon>
        <taxon>Burkholderiaceae</taxon>
        <taxon>Paraburkholderia</taxon>
    </lineage>
</organism>
<name>A0A7Y6MY48_9BURK</name>
<gene>
    <name evidence="4" type="ORF">G5S42_12245</name>
</gene>
<dbReference type="GO" id="GO:0006004">
    <property type="term" value="P:fucose metabolic process"/>
    <property type="evidence" value="ECO:0007669"/>
    <property type="project" value="TreeGrafter"/>
</dbReference>
<dbReference type="Pfam" id="PF05025">
    <property type="entry name" value="RbsD_FucU"/>
    <property type="match status" value="1"/>
</dbReference>
<evidence type="ECO:0000313" key="4">
    <source>
        <dbReference type="EMBL" id="NUY00452.1"/>
    </source>
</evidence>
<comment type="caution">
    <text evidence="4">The sequence shown here is derived from an EMBL/GenBank/DDBJ whole genome shotgun (WGS) entry which is preliminary data.</text>
</comment>
<evidence type="ECO:0000256" key="3">
    <source>
        <dbReference type="ARBA" id="ARBA00036324"/>
    </source>
</evidence>
<dbReference type="EMBL" id="JAALDK010000001">
    <property type="protein sequence ID" value="NUY00452.1"/>
    <property type="molecule type" value="Genomic_DNA"/>
</dbReference>
<dbReference type="Gene3D" id="3.40.1650.10">
    <property type="entry name" value="RbsD-like domain"/>
    <property type="match status" value="1"/>
</dbReference>
<dbReference type="GO" id="GO:0036373">
    <property type="term" value="F:L-fucose mutarotase activity"/>
    <property type="evidence" value="ECO:0007669"/>
    <property type="project" value="UniProtKB-EC"/>
</dbReference>
<dbReference type="InterPro" id="IPR023750">
    <property type="entry name" value="RbsD-like_sf"/>
</dbReference>
<dbReference type="GO" id="GO:0042806">
    <property type="term" value="F:fucose binding"/>
    <property type="evidence" value="ECO:0007669"/>
    <property type="project" value="TreeGrafter"/>
</dbReference>
<dbReference type="Proteomes" id="UP000594380">
    <property type="component" value="Unassembled WGS sequence"/>
</dbReference>
<keyword evidence="2" id="KW-0413">Isomerase</keyword>
<evidence type="ECO:0000256" key="2">
    <source>
        <dbReference type="ARBA" id="ARBA00023235"/>
    </source>
</evidence>
<dbReference type="GO" id="GO:0062193">
    <property type="term" value="F:D-ribose pyranase activity"/>
    <property type="evidence" value="ECO:0007669"/>
    <property type="project" value="UniProtKB-EC"/>
</dbReference>
<dbReference type="SUPFAM" id="SSF102546">
    <property type="entry name" value="RbsD-like"/>
    <property type="match status" value="1"/>
</dbReference>
<comment type="catalytic activity">
    <reaction evidence="3">
        <text>alpha-L-fucose = beta-L-fucose</text>
        <dbReference type="Rhea" id="RHEA:25580"/>
        <dbReference type="ChEBI" id="CHEBI:42548"/>
        <dbReference type="ChEBI" id="CHEBI:42589"/>
        <dbReference type="EC" id="5.1.3.29"/>
    </reaction>
</comment>
<evidence type="ECO:0000256" key="1">
    <source>
        <dbReference type="ARBA" id="ARBA00000223"/>
    </source>
</evidence>
<dbReference type="PANTHER" id="PTHR31690:SF4">
    <property type="entry name" value="FUCOSE MUTAROTASE"/>
    <property type="match status" value="1"/>
</dbReference>
<dbReference type="InterPro" id="IPR007721">
    <property type="entry name" value="RbsD_FucU"/>
</dbReference>
<dbReference type="InterPro" id="IPR050443">
    <property type="entry name" value="RbsD/FucU_mutarotase"/>
</dbReference>
<protein>
    <submittedName>
        <fullName evidence="4">Ribose ABC transporter</fullName>
    </submittedName>
</protein>
<sequence length="140" mass="15279">MLKNLNPLLTGDLLSILASMGHGDEFVIADANFPAAACARRLVELPGVAATEILDAVCSVFPLDDFVPNPAAVMRAPDESPEIHRQFEATIAQAEGRVLELELLDRFEFYERARAAFAVVASGERRLYGNIILKKGVVRL</sequence>
<proteinExistence type="predicted"/>
<accession>A0A7Y6MY48</accession>